<proteinExistence type="predicted"/>
<evidence type="ECO:0000259" key="4">
    <source>
        <dbReference type="PROSITE" id="PS50949"/>
    </source>
</evidence>
<dbReference type="InterPro" id="IPR036388">
    <property type="entry name" value="WH-like_DNA-bd_sf"/>
</dbReference>
<dbReference type="SUPFAM" id="SSF64288">
    <property type="entry name" value="Chorismate lyase-like"/>
    <property type="match status" value="1"/>
</dbReference>
<dbReference type="Pfam" id="PF07702">
    <property type="entry name" value="UTRA"/>
    <property type="match status" value="1"/>
</dbReference>
<reference evidence="5" key="1">
    <citation type="submission" date="2020-10" db="EMBL/GenBank/DDBJ databases">
        <authorList>
            <person name="Gilroy R."/>
        </authorList>
    </citation>
    <scope>NUCLEOTIDE SEQUENCE</scope>
    <source>
        <strain evidence="5">CHK199-13235</strain>
    </source>
</reference>
<dbReference type="PROSITE" id="PS50949">
    <property type="entry name" value="HTH_GNTR"/>
    <property type="match status" value="1"/>
</dbReference>
<dbReference type="InterPro" id="IPR011663">
    <property type="entry name" value="UTRA"/>
</dbReference>
<dbReference type="PANTHER" id="PTHR44846:SF1">
    <property type="entry name" value="MANNOSYL-D-GLYCERATE TRANSPORT_METABOLISM SYSTEM REPRESSOR MNGR-RELATED"/>
    <property type="match status" value="1"/>
</dbReference>
<gene>
    <name evidence="5" type="ORF">IAB51_08660</name>
</gene>
<evidence type="ECO:0000256" key="2">
    <source>
        <dbReference type="ARBA" id="ARBA00023125"/>
    </source>
</evidence>
<dbReference type="PANTHER" id="PTHR44846">
    <property type="entry name" value="MANNOSYL-D-GLYCERATE TRANSPORT/METABOLISM SYSTEM REPRESSOR MNGR-RELATED"/>
    <property type="match status" value="1"/>
</dbReference>
<dbReference type="InterPro" id="IPR000524">
    <property type="entry name" value="Tscrpt_reg_HTH_GntR"/>
</dbReference>
<name>A0A9D1K025_9FIRM</name>
<dbReference type="AlphaFoldDB" id="A0A9D1K025"/>
<dbReference type="PRINTS" id="PR00035">
    <property type="entry name" value="HTHGNTR"/>
</dbReference>
<evidence type="ECO:0000256" key="1">
    <source>
        <dbReference type="ARBA" id="ARBA00023015"/>
    </source>
</evidence>
<dbReference type="CDD" id="cd07377">
    <property type="entry name" value="WHTH_GntR"/>
    <property type="match status" value="1"/>
</dbReference>
<dbReference type="GO" id="GO:0003677">
    <property type="term" value="F:DNA binding"/>
    <property type="evidence" value="ECO:0007669"/>
    <property type="project" value="UniProtKB-KW"/>
</dbReference>
<dbReference type="Gene3D" id="1.10.10.10">
    <property type="entry name" value="Winged helix-like DNA-binding domain superfamily/Winged helix DNA-binding domain"/>
    <property type="match status" value="1"/>
</dbReference>
<feature type="domain" description="HTH gntR-type" evidence="4">
    <location>
        <begin position="7"/>
        <end position="75"/>
    </location>
</feature>
<dbReference type="SMART" id="SM00866">
    <property type="entry name" value="UTRA"/>
    <property type="match status" value="1"/>
</dbReference>
<reference evidence="5" key="2">
    <citation type="journal article" date="2021" name="PeerJ">
        <title>Extensive microbial diversity within the chicken gut microbiome revealed by metagenomics and culture.</title>
        <authorList>
            <person name="Gilroy R."/>
            <person name="Ravi A."/>
            <person name="Getino M."/>
            <person name="Pursley I."/>
            <person name="Horton D.L."/>
            <person name="Alikhan N.F."/>
            <person name="Baker D."/>
            <person name="Gharbi K."/>
            <person name="Hall N."/>
            <person name="Watson M."/>
            <person name="Adriaenssens E.M."/>
            <person name="Foster-Nyarko E."/>
            <person name="Jarju S."/>
            <person name="Secka A."/>
            <person name="Antonio M."/>
            <person name="Oren A."/>
            <person name="Chaudhuri R.R."/>
            <person name="La Ragione R."/>
            <person name="Hildebrand F."/>
            <person name="Pallen M.J."/>
        </authorList>
    </citation>
    <scope>NUCLEOTIDE SEQUENCE</scope>
    <source>
        <strain evidence="5">CHK199-13235</strain>
    </source>
</reference>
<dbReference type="SUPFAM" id="SSF46785">
    <property type="entry name" value="Winged helix' DNA-binding domain"/>
    <property type="match status" value="1"/>
</dbReference>
<accession>A0A9D1K025</accession>
<keyword evidence="2" id="KW-0238">DNA-binding</keyword>
<dbReference type="Pfam" id="PF00392">
    <property type="entry name" value="GntR"/>
    <property type="match status" value="1"/>
</dbReference>
<organism evidence="5 6">
    <name type="scientific">Candidatus Merdivicinus excrementipullorum</name>
    <dbReference type="NCBI Taxonomy" id="2840867"/>
    <lineage>
        <taxon>Bacteria</taxon>
        <taxon>Bacillati</taxon>
        <taxon>Bacillota</taxon>
        <taxon>Clostridia</taxon>
        <taxon>Eubacteriales</taxon>
        <taxon>Oscillospiraceae</taxon>
        <taxon>Oscillospiraceae incertae sedis</taxon>
        <taxon>Candidatus Merdivicinus</taxon>
    </lineage>
</organism>
<dbReference type="InterPro" id="IPR036390">
    <property type="entry name" value="WH_DNA-bd_sf"/>
</dbReference>
<dbReference type="Proteomes" id="UP000824002">
    <property type="component" value="Unassembled WGS sequence"/>
</dbReference>
<dbReference type="Gene3D" id="3.40.1410.10">
    <property type="entry name" value="Chorismate lyase-like"/>
    <property type="match status" value="1"/>
</dbReference>
<evidence type="ECO:0000313" key="5">
    <source>
        <dbReference type="EMBL" id="HIS76865.1"/>
    </source>
</evidence>
<dbReference type="InterPro" id="IPR050679">
    <property type="entry name" value="Bact_HTH_transcr_reg"/>
</dbReference>
<keyword evidence="3" id="KW-0804">Transcription</keyword>
<protein>
    <submittedName>
        <fullName evidence="5">GntR family transcriptional regulator</fullName>
    </submittedName>
</protein>
<dbReference type="GO" id="GO:0003700">
    <property type="term" value="F:DNA-binding transcription factor activity"/>
    <property type="evidence" value="ECO:0007669"/>
    <property type="project" value="InterPro"/>
</dbReference>
<evidence type="ECO:0000256" key="3">
    <source>
        <dbReference type="ARBA" id="ARBA00023163"/>
    </source>
</evidence>
<dbReference type="EMBL" id="DVJP01000055">
    <property type="protein sequence ID" value="HIS76865.1"/>
    <property type="molecule type" value="Genomic_DNA"/>
</dbReference>
<dbReference type="GO" id="GO:0045892">
    <property type="term" value="P:negative regulation of DNA-templated transcription"/>
    <property type="evidence" value="ECO:0007669"/>
    <property type="project" value="TreeGrafter"/>
</dbReference>
<dbReference type="SMART" id="SM00345">
    <property type="entry name" value="HTH_GNTR"/>
    <property type="match status" value="1"/>
</dbReference>
<comment type="caution">
    <text evidence="5">The sequence shown here is derived from an EMBL/GenBank/DDBJ whole genome shotgun (WGS) entry which is preliminary data.</text>
</comment>
<dbReference type="InterPro" id="IPR028978">
    <property type="entry name" value="Chorismate_lyase_/UTRA_dom_sf"/>
</dbReference>
<keyword evidence="1" id="KW-0805">Transcription regulation</keyword>
<evidence type="ECO:0000313" key="6">
    <source>
        <dbReference type="Proteomes" id="UP000824002"/>
    </source>
</evidence>
<sequence length="239" mass="26794">MEALSKQAAYAKVYADLKEKITSGYYPTGTLLPPEPKLEEMFFVSRTTVRKAVSMLINDGLVKVKQGHGTEVINQKVAQNLNTITSVSQTLEKKGYRIGTKSMYIRVITGNSSMCDTLRIPQNSKIVEINRIQTADDRPVAVAKNYIPYGLVPGIEQEKEKIISLYSYLLKRYQLGIDSSHDTISACNASFEESEMLQIEPGRALITIRRVCYSGNVPIEVDDVKIIADKYEFEICTHS</sequence>